<evidence type="ECO:0000256" key="4">
    <source>
        <dbReference type="SAM" id="MobiDB-lite"/>
    </source>
</evidence>
<comment type="cofactor">
    <cofactor evidence="3">
        <name>Cu cation</name>
        <dbReference type="ChEBI" id="CHEBI:23378"/>
    </cofactor>
    <text evidence="3">Binds 1 copper ion per subunit.</text>
</comment>
<comment type="subunit">
    <text evidence="1">Homodimer.</text>
</comment>
<dbReference type="EMBL" id="JAPZBS010000002">
    <property type="protein sequence ID" value="KAJ5380369.1"/>
    <property type="molecule type" value="Genomic_DNA"/>
</dbReference>
<dbReference type="GeneID" id="81434905"/>
<dbReference type="EC" id="1.15.1.1" evidence="3"/>
<evidence type="ECO:0000256" key="2">
    <source>
        <dbReference type="ARBA" id="ARBA00020928"/>
    </source>
</evidence>
<dbReference type="InterPro" id="IPR036423">
    <property type="entry name" value="SOD-like_Cu/Zn_dom_sf"/>
</dbReference>
<feature type="region of interest" description="Disordered" evidence="4">
    <location>
        <begin position="139"/>
        <end position="158"/>
    </location>
</feature>
<keyword evidence="3" id="KW-0479">Metal-binding</keyword>
<dbReference type="InterPro" id="IPR024134">
    <property type="entry name" value="SOD_Cu/Zn_/chaperone"/>
</dbReference>
<dbReference type="Gene3D" id="2.60.40.200">
    <property type="entry name" value="Superoxide dismutase, copper/zinc binding domain"/>
    <property type="match status" value="1"/>
</dbReference>
<organism evidence="7 8">
    <name type="scientific">Penicillium cataractarum</name>
    <dbReference type="NCBI Taxonomy" id="2100454"/>
    <lineage>
        <taxon>Eukaryota</taxon>
        <taxon>Fungi</taxon>
        <taxon>Dikarya</taxon>
        <taxon>Ascomycota</taxon>
        <taxon>Pezizomycotina</taxon>
        <taxon>Eurotiomycetes</taxon>
        <taxon>Eurotiomycetidae</taxon>
        <taxon>Eurotiales</taxon>
        <taxon>Aspergillaceae</taxon>
        <taxon>Penicillium</taxon>
    </lineage>
</organism>
<dbReference type="InterPro" id="IPR018152">
    <property type="entry name" value="SOD_Cu/Zn_BS"/>
</dbReference>
<dbReference type="SUPFAM" id="SSF49329">
    <property type="entry name" value="Cu,Zn superoxide dismutase-like"/>
    <property type="match status" value="1"/>
</dbReference>
<keyword evidence="5" id="KW-0732">Signal</keyword>
<evidence type="ECO:0000313" key="7">
    <source>
        <dbReference type="EMBL" id="KAJ5380369.1"/>
    </source>
</evidence>
<sequence>MLPNLFYVLPAVLAMSLEVTASIRATAVLEGQIEGTLAFEEREDGLFIEGELSNLTFGLHGIHIHEFGKTGNGCADAGGHYNPTNVDHGAPDDEVRHVGDFGNIDVTASPYRLSFNDRVATLNGPYTILDRSIVIHSGADDLGKGNNPNSKKNGNSGSRLACGVIQEV</sequence>
<keyword evidence="3" id="KW-0186">Copper</keyword>
<dbReference type="PANTHER" id="PTHR10003">
    <property type="entry name" value="SUPEROXIDE DISMUTASE CU-ZN -RELATED"/>
    <property type="match status" value="1"/>
</dbReference>
<name>A0A9W9SMG7_9EURO</name>
<feature type="domain" description="Superoxide dismutase copper/zinc binding" evidence="6">
    <location>
        <begin position="34"/>
        <end position="165"/>
    </location>
</feature>
<dbReference type="PRINTS" id="PR00068">
    <property type="entry name" value="CUZNDISMTASE"/>
</dbReference>
<dbReference type="Proteomes" id="UP001147782">
    <property type="component" value="Unassembled WGS sequence"/>
</dbReference>
<dbReference type="AlphaFoldDB" id="A0A9W9SMG7"/>
<feature type="compositionally biased region" description="Low complexity" evidence="4">
    <location>
        <begin position="144"/>
        <end position="158"/>
    </location>
</feature>
<dbReference type="OrthoDB" id="2015551at2759"/>
<protein>
    <recommendedName>
        <fullName evidence="2 3">Superoxide dismutase [Cu-Zn]</fullName>
        <ecNumber evidence="3">1.15.1.1</ecNumber>
    </recommendedName>
</protein>
<keyword evidence="3" id="KW-0560">Oxidoreductase</keyword>
<comment type="similarity">
    <text evidence="3">Belongs to the Cu-Zn superoxide dismutase family.</text>
</comment>
<gene>
    <name evidence="7" type="ORF">N7496_002797</name>
</gene>
<dbReference type="PROSITE" id="PS00332">
    <property type="entry name" value="SOD_CU_ZN_2"/>
    <property type="match status" value="1"/>
</dbReference>
<dbReference type="InterPro" id="IPR001424">
    <property type="entry name" value="SOD_Cu_Zn_dom"/>
</dbReference>
<dbReference type="CDD" id="cd00305">
    <property type="entry name" value="Cu-Zn_Superoxide_Dismutase"/>
    <property type="match status" value="1"/>
</dbReference>
<dbReference type="RefSeq" id="XP_056557940.1">
    <property type="nucleotide sequence ID" value="XM_056695728.1"/>
</dbReference>
<evidence type="ECO:0000313" key="8">
    <source>
        <dbReference type="Proteomes" id="UP001147782"/>
    </source>
</evidence>
<feature type="signal peptide" evidence="5">
    <location>
        <begin position="1"/>
        <end position="21"/>
    </location>
</feature>
<proteinExistence type="inferred from homology"/>
<dbReference type="GO" id="GO:0004784">
    <property type="term" value="F:superoxide dismutase activity"/>
    <property type="evidence" value="ECO:0007669"/>
    <property type="project" value="UniProtKB-EC"/>
</dbReference>
<evidence type="ECO:0000259" key="6">
    <source>
        <dbReference type="Pfam" id="PF00080"/>
    </source>
</evidence>
<comment type="cofactor">
    <cofactor evidence="3">
        <name>Zn(2+)</name>
        <dbReference type="ChEBI" id="CHEBI:29105"/>
    </cofactor>
    <text evidence="3">Binds 1 zinc ion per subunit.</text>
</comment>
<dbReference type="Pfam" id="PF00080">
    <property type="entry name" value="Sod_Cu"/>
    <property type="match status" value="1"/>
</dbReference>
<accession>A0A9W9SMG7</accession>
<dbReference type="GO" id="GO:0005507">
    <property type="term" value="F:copper ion binding"/>
    <property type="evidence" value="ECO:0007669"/>
    <property type="project" value="InterPro"/>
</dbReference>
<comment type="catalytic activity">
    <reaction evidence="3">
        <text>2 superoxide + 2 H(+) = H2O2 + O2</text>
        <dbReference type="Rhea" id="RHEA:20696"/>
        <dbReference type="ChEBI" id="CHEBI:15378"/>
        <dbReference type="ChEBI" id="CHEBI:15379"/>
        <dbReference type="ChEBI" id="CHEBI:16240"/>
        <dbReference type="ChEBI" id="CHEBI:18421"/>
        <dbReference type="EC" id="1.15.1.1"/>
    </reaction>
</comment>
<keyword evidence="3" id="KW-0862">Zinc</keyword>
<evidence type="ECO:0000256" key="1">
    <source>
        <dbReference type="ARBA" id="ARBA00011738"/>
    </source>
</evidence>
<evidence type="ECO:0000256" key="5">
    <source>
        <dbReference type="SAM" id="SignalP"/>
    </source>
</evidence>
<comment type="caution">
    <text evidence="7">The sequence shown here is derived from an EMBL/GenBank/DDBJ whole genome shotgun (WGS) entry which is preliminary data.</text>
</comment>
<keyword evidence="8" id="KW-1185">Reference proteome</keyword>
<reference evidence="7" key="2">
    <citation type="journal article" date="2023" name="IMA Fungus">
        <title>Comparative genomic study of the Penicillium genus elucidates a diverse pangenome and 15 lateral gene transfer events.</title>
        <authorList>
            <person name="Petersen C."/>
            <person name="Sorensen T."/>
            <person name="Nielsen M.R."/>
            <person name="Sondergaard T.E."/>
            <person name="Sorensen J.L."/>
            <person name="Fitzpatrick D.A."/>
            <person name="Frisvad J.C."/>
            <person name="Nielsen K.L."/>
        </authorList>
    </citation>
    <scope>NUCLEOTIDE SEQUENCE</scope>
    <source>
        <strain evidence="7">IBT 29864</strain>
    </source>
</reference>
<reference evidence="7" key="1">
    <citation type="submission" date="2022-11" db="EMBL/GenBank/DDBJ databases">
        <authorList>
            <person name="Petersen C."/>
        </authorList>
    </citation>
    <scope>NUCLEOTIDE SEQUENCE</scope>
    <source>
        <strain evidence="7">IBT 29864</strain>
    </source>
</reference>
<comment type="function">
    <text evidence="3">Destroys radicals which are normally produced within the cells and which are toxic to biological systems.</text>
</comment>
<feature type="chain" id="PRO_5040964488" description="Superoxide dismutase [Cu-Zn]" evidence="5">
    <location>
        <begin position="22"/>
        <end position="168"/>
    </location>
</feature>
<evidence type="ECO:0000256" key="3">
    <source>
        <dbReference type="RuleBase" id="RU000393"/>
    </source>
</evidence>